<feature type="chain" id="PRO_5031320725" description="Lipoprotein" evidence="2">
    <location>
        <begin position="25"/>
        <end position="160"/>
    </location>
</feature>
<evidence type="ECO:0000313" key="4">
    <source>
        <dbReference type="Proteomes" id="UP000308121"/>
    </source>
</evidence>
<dbReference type="RefSeq" id="WP_154727820.1">
    <property type="nucleotide sequence ID" value="NZ_SZYE01000002.1"/>
</dbReference>
<dbReference type="Proteomes" id="UP000308121">
    <property type="component" value="Unassembled WGS sequence"/>
</dbReference>
<evidence type="ECO:0000313" key="3">
    <source>
        <dbReference type="EMBL" id="TKR27415.1"/>
    </source>
</evidence>
<evidence type="ECO:0000256" key="1">
    <source>
        <dbReference type="SAM" id="MobiDB-lite"/>
    </source>
</evidence>
<proteinExistence type="predicted"/>
<sequence length="160" mass="15601">MPSALVARAAAVAALALLAAGCTAPTGPTPEEVTAWMDEQDAAPPPAALLGSATGRVDAGDPAPTGPPQVSLGFDTAAQLDGVRLSCQGDGSLDFDVSVTTEAAEGGTRTEVVAFPDVPCGAEARDEALDTTGVVGVGVTGYGADRAGAWHALVLGSTGA</sequence>
<protein>
    <recommendedName>
        <fullName evidence="5">Lipoprotein</fullName>
    </recommendedName>
</protein>
<evidence type="ECO:0008006" key="5">
    <source>
        <dbReference type="Google" id="ProtNLM"/>
    </source>
</evidence>
<evidence type="ECO:0000256" key="2">
    <source>
        <dbReference type="SAM" id="SignalP"/>
    </source>
</evidence>
<organism evidence="3 4">
    <name type="scientific">Cellulomonas hominis</name>
    <dbReference type="NCBI Taxonomy" id="156981"/>
    <lineage>
        <taxon>Bacteria</taxon>
        <taxon>Bacillati</taxon>
        <taxon>Actinomycetota</taxon>
        <taxon>Actinomycetes</taxon>
        <taxon>Micrococcales</taxon>
        <taxon>Cellulomonadaceae</taxon>
        <taxon>Cellulomonas</taxon>
    </lineage>
</organism>
<keyword evidence="2" id="KW-0732">Signal</keyword>
<dbReference type="AlphaFoldDB" id="A0A7Z8K384"/>
<gene>
    <name evidence="3" type="ORF">FA014_00830</name>
</gene>
<name>A0A7Z8K384_9CELL</name>
<dbReference type="OrthoDB" id="4953239at2"/>
<feature type="region of interest" description="Disordered" evidence="1">
    <location>
        <begin position="43"/>
        <end position="68"/>
    </location>
</feature>
<dbReference type="EMBL" id="SZYE01000002">
    <property type="protein sequence ID" value="TKR27415.1"/>
    <property type="molecule type" value="Genomic_DNA"/>
</dbReference>
<feature type="signal peptide" evidence="2">
    <location>
        <begin position="1"/>
        <end position="24"/>
    </location>
</feature>
<reference evidence="3 4" key="1">
    <citation type="submission" date="2019-05" db="EMBL/GenBank/DDBJ databases">
        <title>Genome sequence of Cellulomonas hominis strain CS1.</title>
        <authorList>
            <person name="Belmont J."/>
            <person name="Maclea K.S."/>
        </authorList>
    </citation>
    <scope>NUCLEOTIDE SEQUENCE [LARGE SCALE GENOMIC DNA]</scope>
    <source>
        <strain evidence="3 4">CS1</strain>
    </source>
</reference>
<comment type="caution">
    <text evidence="3">The sequence shown here is derived from an EMBL/GenBank/DDBJ whole genome shotgun (WGS) entry which is preliminary data.</text>
</comment>
<accession>A0A7Z8K384</accession>